<comment type="caution">
    <text evidence="1">The sequence shown here is derived from an EMBL/GenBank/DDBJ whole genome shotgun (WGS) entry which is preliminary data.</text>
</comment>
<organism evidence="1">
    <name type="scientific">marine sediment metagenome</name>
    <dbReference type="NCBI Taxonomy" id="412755"/>
    <lineage>
        <taxon>unclassified sequences</taxon>
        <taxon>metagenomes</taxon>
        <taxon>ecological metagenomes</taxon>
    </lineage>
</organism>
<dbReference type="PANTHER" id="PTHR35279">
    <property type="match status" value="1"/>
</dbReference>
<accession>A0A0F9MA04</accession>
<dbReference type="InterPro" id="IPR023296">
    <property type="entry name" value="Glyco_hydro_beta-prop_sf"/>
</dbReference>
<dbReference type="Gene3D" id="2.115.10.20">
    <property type="entry name" value="Glycosyl hydrolase domain, family 43"/>
    <property type="match status" value="2"/>
</dbReference>
<protein>
    <recommendedName>
        <fullName evidence="2">Glycosyl hydrolase family 32 N-terminal domain-containing protein</fullName>
    </recommendedName>
</protein>
<evidence type="ECO:0008006" key="2">
    <source>
        <dbReference type="Google" id="ProtNLM"/>
    </source>
</evidence>
<evidence type="ECO:0000313" key="1">
    <source>
        <dbReference type="EMBL" id="KKN02559.1"/>
    </source>
</evidence>
<sequence>MNIIQSFLKKFFSYLNYYSFKIGKFKKLNLLRNELSLELLLNKHLANYRNIISPFKETLPLIKYKKNPILTAGNPGDWDEAGIYEPYILYNGKNYLLYYESRTYFKKMDWQIGVAIAEKIIGPWEKHPDNPILRYTLNEGDYDKQYVADPCVIYHNGKYHMWFDMHDSKTSRIGKAYSSDGIIWEKYKKDGKTAAVLDLGKKNQWDGDYVHCPEIYLWNDKFHILYGAKGVGHLDYDTGLAIQKDDKGELFYKWGQVTTDEMLGKKKIISRLQPGVILNGVIIAGLRVKLSKKIERIFIVFSDDGGKSWNKLTDPILKPGSLHDWDSMVFYGPNCWIISENKLWSAYLGGSKHDFRSLGLAYMKIPKIK</sequence>
<dbReference type="EMBL" id="LAZR01005136">
    <property type="protein sequence ID" value="KKN02559.1"/>
    <property type="molecule type" value="Genomic_DNA"/>
</dbReference>
<dbReference type="SUPFAM" id="SSF75005">
    <property type="entry name" value="Arabinanase/levansucrase/invertase"/>
    <property type="match status" value="1"/>
</dbReference>
<dbReference type="AlphaFoldDB" id="A0A0F9MA04"/>
<name>A0A0F9MA04_9ZZZZ</name>
<gene>
    <name evidence="1" type="ORF">LCGC14_1116490</name>
</gene>
<dbReference type="PANTHER" id="PTHR35279:SF1">
    <property type="entry name" value="ARABINANASE_LEVANSUCRASE_INVERTASE"/>
    <property type="match status" value="1"/>
</dbReference>
<reference evidence="1" key="1">
    <citation type="journal article" date="2015" name="Nature">
        <title>Complex archaea that bridge the gap between prokaryotes and eukaryotes.</title>
        <authorList>
            <person name="Spang A."/>
            <person name="Saw J.H."/>
            <person name="Jorgensen S.L."/>
            <person name="Zaremba-Niedzwiedzka K."/>
            <person name="Martijn J."/>
            <person name="Lind A.E."/>
            <person name="van Eijk R."/>
            <person name="Schleper C."/>
            <person name="Guy L."/>
            <person name="Ettema T.J."/>
        </authorList>
    </citation>
    <scope>NUCLEOTIDE SEQUENCE</scope>
</reference>
<proteinExistence type="predicted"/>